<dbReference type="InterPro" id="IPR000008">
    <property type="entry name" value="C2_dom"/>
</dbReference>
<dbReference type="InterPro" id="IPR004871">
    <property type="entry name" value="RSE1/DDB1/CPSF1_C"/>
</dbReference>
<evidence type="ECO:0000313" key="2">
    <source>
        <dbReference type="EMBL" id="KAG2088396.1"/>
    </source>
</evidence>
<dbReference type="Pfam" id="PF03178">
    <property type="entry name" value="CPSF_A"/>
    <property type="match status" value="1"/>
</dbReference>
<sequence>MTSQNMECILDGVFFTGDRPRWIIATDKGGLGVVPSGHTVVYAFTACSLWESKGDFLLYSDEGRVTLLEWALEVQLDSCLPYRSWPLPHYRARFASYDEDGSIIWEPDGNGVSFLYADCSTLELISPERWVTMDGYEFASDEFVDALTCVSLETTSTESGSKNCIAVETTINRGEDLAVKGAVCYVSPSTMLFGRFIFEAVEVVSDANWTPNRWYKLKLRVRDDAKGPATAMCGINGYLVSSMGRKANRLLCMQRCVNNPCRIFVRALDLDERLVGVCVTSLCSMENLLLIGDAAKSVWLVAFQEDPYKLVTLAKVLRVDDKEFKIKHSNKTSSPEWNESLDFSASAHMSRLCLSIYDHKTRGKDKLLAEGEVDRHIQVGRSTVAEVTVELQGGGLAHLRLEFDAENNPLARHASVASLERSQLPASSSRFSIRGRRPGFNENN</sequence>
<dbReference type="InterPro" id="IPR050358">
    <property type="entry name" value="RSE1/DDB1/CFT1"/>
</dbReference>
<dbReference type="EMBL" id="JABBWM010000122">
    <property type="protein sequence ID" value="KAG2088396.1"/>
    <property type="molecule type" value="Genomic_DNA"/>
</dbReference>
<dbReference type="OrthoDB" id="6109at2759"/>
<dbReference type="GO" id="GO:0005634">
    <property type="term" value="C:nucleus"/>
    <property type="evidence" value="ECO:0007669"/>
    <property type="project" value="InterPro"/>
</dbReference>
<dbReference type="GeneID" id="64704816"/>
<dbReference type="AlphaFoldDB" id="A0A9P7EU68"/>
<dbReference type="RefSeq" id="XP_041285532.1">
    <property type="nucleotide sequence ID" value="XM_041442557.1"/>
</dbReference>
<keyword evidence="3" id="KW-1185">Reference proteome</keyword>
<gene>
    <name evidence="2" type="ORF">F5147DRAFT_781032</name>
</gene>
<protein>
    <submittedName>
        <fullName evidence="2">CPSF A subunit region-domain-containing protein</fullName>
    </submittedName>
</protein>
<dbReference type="PANTHER" id="PTHR10644">
    <property type="entry name" value="DNA REPAIR/RNA PROCESSING CPSF FAMILY"/>
    <property type="match status" value="1"/>
</dbReference>
<proteinExistence type="predicted"/>
<organism evidence="2 3">
    <name type="scientific">Suillus discolor</name>
    <dbReference type="NCBI Taxonomy" id="1912936"/>
    <lineage>
        <taxon>Eukaryota</taxon>
        <taxon>Fungi</taxon>
        <taxon>Dikarya</taxon>
        <taxon>Basidiomycota</taxon>
        <taxon>Agaricomycotina</taxon>
        <taxon>Agaricomycetes</taxon>
        <taxon>Agaricomycetidae</taxon>
        <taxon>Boletales</taxon>
        <taxon>Suillineae</taxon>
        <taxon>Suillaceae</taxon>
        <taxon>Suillus</taxon>
    </lineage>
</organism>
<dbReference type="PROSITE" id="PS50004">
    <property type="entry name" value="C2"/>
    <property type="match status" value="1"/>
</dbReference>
<dbReference type="InterPro" id="IPR015943">
    <property type="entry name" value="WD40/YVTN_repeat-like_dom_sf"/>
</dbReference>
<evidence type="ECO:0000313" key="3">
    <source>
        <dbReference type="Proteomes" id="UP000823399"/>
    </source>
</evidence>
<reference evidence="2" key="1">
    <citation type="journal article" date="2020" name="New Phytol.">
        <title>Comparative genomics reveals dynamic genome evolution in host specialist ectomycorrhizal fungi.</title>
        <authorList>
            <person name="Lofgren L.A."/>
            <person name="Nguyen N.H."/>
            <person name="Vilgalys R."/>
            <person name="Ruytinx J."/>
            <person name="Liao H.L."/>
            <person name="Branco S."/>
            <person name="Kuo A."/>
            <person name="LaButti K."/>
            <person name="Lipzen A."/>
            <person name="Andreopoulos W."/>
            <person name="Pangilinan J."/>
            <person name="Riley R."/>
            <person name="Hundley H."/>
            <person name="Na H."/>
            <person name="Barry K."/>
            <person name="Grigoriev I.V."/>
            <person name="Stajich J.E."/>
            <person name="Kennedy P.G."/>
        </authorList>
    </citation>
    <scope>NUCLEOTIDE SEQUENCE</scope>
    <source>
        <strain evidence="2">FC423</strain>
    </source>
</reference>
<evidence type="ECO:0000259" key="1">
    <source>
        <dbReference type="PROSITE" id="PS50004"/>
    </source>
</evidence>
<name>A0A9P7EU68_9AGAM</name>
<accession>A0A9P7EU68</accession>
<dbReference type="InterPro" id="IPR035892">
    <property type="entry name" value="C2_domain_sf"/>
</dbReference>
<comment type="caution">
    <text evidence="2">The sequence shown here is derived from an EMBL/GenBank/DDBJ whole genome shotgun (WGS) entry which is preliminary data.</text>
</comment>
<dbReference type="SUPFAM" id="SSF49562">
    <property type="entry name" value="C2 domain (Calcium/lipid-binding domain, CaLB)"/>
    <property type="match status" value="1"/>
</dbReference>
<feature type="domain" description="C2" evidence="1">
    <location>
        <begin position="259"/>
        <end position="388"/>
    </location>
</feature>
<dbReference type="GO" id="GO:0003676">
    <property type="term" value="F:nucleic acid binding"/>
    <property type="evidence" value="ECO:0007669"/>
    <property type="project" value="InterPro"/>
</dbReference>
<dbReference type="Gene3D" id="2.130.10.10">
    <property type="entry name" value="YVTN repeat-like/Quinoprotein amine dehydrogenase"/>
    <property type="match status" value="1"/>
</dbReference>
<dbReference type="Proteomes" id="UP000823399">
    <property type="component" value="Unassembled WGS sequence"/>
</dbReference>